<keyword evidence="6" id="KW-0547">Nucleotide-binding</keyword>
<keyword evidence="9" id="KW-0460">Magnesium</keyword>
<dbReference type="AlphaFoldDB" id="A0A848KA81"/>
<dbReference type="InterPro" id="IPR005218">
    <property type="entry name" value="Diacylglycerol/lipid_kinase"/>
</dbReference>
<name>A0A848KA81_9NOCA</name>
<organism evidence="14 15">
    <name type="scientific">Antrihabitans stalactiti</name>
    <dbReference type="NCBI Taxonomy" id="2584121"/>
    <lineage>
        <taxon>Bacteria</taxon>
        <taxon>Bacillati</taxon>
        <taxon>Actinomycetota</taxon>
        <taxon>Actinomycetes</taxon>
        <taxon>Mycobacteriales</taxon>
        <taxon>Nocardiaceae</taxon>
        <taxon>Antrihabitans</taxon>
    </lineage>
</organism>
<dbReference type="NCBIfam" id="NF008882">
    <property type="entry name" value="PRK11914.1"/>
    <property type="match status" value="1"/>
</dbReference>
<evidence type="ECO:0000256" key="5">
    <source>
        <dbReference type="ARBA" id="ARBA00022723"/>
    </source>
</evidence>
<evidence type="ECO:0000313" key="15">
    <source>
        <dbReference type="Proteomes" id="UP000535543"/>
    </source>
</evidence>
<dbReference type="PANTHER" id="PTHR12358">
    <property type="entry name" value="SPHINGOSINE KINASE"/>
    <property type="match status" value="1"/>
</dbReference>
<keyword evidence="10" id="KW-0443">Lipid metabolism</keyword>
<feature type="domain" description="DAGKc" evidence="13">
    <location>
        <begin position="1"/>
        <end position="131"/>
    </location>
</feature>
<dbReference type="InterPro" id="IPR016064">
    <property type="entry name" value="NAD/diacylglycerol_kinase_sf"/>
</dbReference>
<comment type="cofactor">
    <cofactor evidence="1">
        <name>Mg(2+)</name>
        <dbReference type="ChEBI" id="CHEBI:18420"/>
    </cofactor>
</comment>
<evidence type="ECO:0000256" key="12">
    <source>
        <dbReference type="ARBA" id="ARBA00023264"/>
    </source>
</evidence>
<dbReference type="GO" id="GO:0008654">
    <property type="term" value="P:phospholipid biosynthetic process"/>
    <property type="evidence" value="ECO:0007669"/>
    <property type="project" value="UniProtKB-KW"/>
</dbReference>
<keyword evidence="8" id="KW-0067">ATP-binding</keyword>
<evidence type="ECO:0000256" key="7">
    <source>
        <dbReference type="ARBA" id="ARBA00022777"/>
    </source>
</evidence>
<evidence type="ECO:0000256" key="11">
    <source>
        <dbReference type="ARBA" id="ARBA00023209"/>
    </source>
</evidence>
<reference evidence="14 15" key="1">
    <citation type="submission" date="2019-05" db="EMBL/GenBank/DDBJ databases">
        <authorList>
            <person name="Lee S.D."/>
        </authorList>
    </citation>
    <scope>NUCLEOTIDE SEQUENCE [LARGE SCALE GENOMIC DNA]</scope>
    <source>
        <strain evidence="14 15">YC2-7</strain>
    </source>
</reference>
<dbReference type="Proteomes" id="UP000535543">
    <property type="component" value="Unassembled WGS sequence"/>
</dbReference>
<dbReference type="Pfam" id="PF00781">
    <property type="entry name" value="DAGK_cat"/>
    <property type="match status" value="1"/>
</dbReference>
<evidence type="ECO:0000256" key="10">
    <source>
        <dbReference type="ARBA" id="ARBA00023098"/>
    </source>
</evidence>
<evidence type="ECO:0000256" key="9">
    <source>
        <dbReference type="ARBA" id="ARBA00022842"/>
    </source>
</evidence>
<evidence type="ECO:0000256" key="8">
    <source>
        <dbReference type="ARBA" id="ARBA00022840"/>
    </source>
</evidence>
<comment type="caution">
    <text evidence="14">The sequence shown here is derived from an EMBL/GenBank/DDBJ whole genome shotgun (WGS) entry which is preliminary data.</text>
</comment>
<dbReference type="InterPro" id="IPR017438">
    <property type="entry name" value="ATP-NAD_kinase_N"/>
</dbReference>
<keyword evidence="7 14" id="KW-0418">Kinase</keyword>
<accession>A0A848KA81</accession>
<dbReference type="GO" id="GO:0004143">
    <property type="term" value="F:ATP-dependent diacylglycerol kinase activity"/>
    <property type="evidence" value="ECO:0007669"/>
    <property type="project" value="TreeGrafter"/>
</dbReference>
<proteinExistence type="inferred from homology"/>
<dbReference type="NCBIfam" id="TIGR00147">
    <property type="entry name" value="YegS/Rv2252/BmrU family lipid kinase"/>
    <property type="match status" value="1"/>
</dbReference>
<keyword evidence="11" id="KW-0594">Phospholipid biosynthesis</keyword>
<keyword evidence="12" id="KW-1208">Phospholipid metabolism</keyword>
<keyword evidence="3" id="KW-0444">Lipid biosynthesis</keyword>
<dbReference type="Pfam" id="PF19279">
    <property type="entry name" value="YegS_C"/>
    <property type="match status" value="1"/>
</dbReference>
<evidence type="ECO:0000256" key="3">
    <source>
        <dbReference type="ARBA" id="ARBA00022516"/>
    </source>
</evidence>
<comment type="similarity">
    <text evidence="2">Belongs to the diacylglycerol/lipid kinase family.</text>
</comment>
<dbReference type="GO" id="GO:0005886">
    <property type="term" value="C:plasma membrane"/>
    <property type="evidence" value="ECO:0007669"/>
    <property type="project" value="TreeGrafter"/>
</dbReference>
<dbReference type="InterPro" id="IPR001206">
    <property type="entry name" value="Diacylglycerol_kinase_cat_dom"/>
</dbReference>
<evidence type="ECO:0000256" key="1">
    <source>
        <dbReference type="ARBA" id="ARBA00001946"/>
    </source>
</evidence>
<evidence type="ECO:0000256" key="6">
    <source>
        <dbReference type="ARBA" id="ARBA00022741"/>
    </source>
</evidence>
<reference evidence="14 15" key="2">
    <citation type="submission" date="2020-06" db="EMBL/GenBank/DDBJ databases">
        <title>Antribacter stalactiti gen. nov., sp. nov., a new member of the family Nacardiaceae isolated from a cave.</title>
        <authorList>
            <person name="Kim I.S."/>
        </authorList>
    </citation>
    <scope>NUCLEOTIDE SEQUENCE [LARGE SCALE GENOMIC DNA]</scope>
    <source>
        <strain evidence="14 15">YC2-7</strain>
    </source>
</reference>
<dbReference type="GO" id="GO:0005524">
    <property type="term" value="F:ATP binding"/>
    <property type="evidence" value="ECO:0007669"/>
    <property type="project" value="UniProtKB-KW"/>
</dbReference>
<evidence type="ECO:0000259" key="13">
    <source>
        <dbReference type="PROSITE" id="PS50146"/>
    </source>
</evidence>
<dbReference type="PANTHER" id="PTHR12358:SF106">
    <property type="entry name" value="LIPID KINASE YEGS"/>
    <property type="match status" value="1"/>
</dbReference>
<dbReference type="Gene3D" id="3.40.50.10330">
    <property type="entry name" value="Probable inorganic polyphosphate/atp-NAD kinase, domain 1"/>
    <property type="match status" value="1"/>
</dbReference>
<dbReference type="PROSITE" id="PS50146">
    <property type="entry name" value="DAGK"/>
    <property type="match status" value="1"/>
</dbReference>
<evidence type="ECO:0000313" key="14">
    <source>
        <dbReference type="EMBL" id="NMN94566.1"/>
    </source>
</evidence>
<dbReference type="SMART" id="SM00046">
    <property type="entry name" value="DAGKc"/>
    <property type="match status" value="1"/>
</dbReference>
<dbReference type="SUPFAM" id="SSF111331">
    <property type="entry name" value="NAD kinase/diacylglycerol kinase-like"/>
    <property type="match status" value="1"/>
</dbReference>
<sequence length="291" mass="30184">MISSVAVLTNPMSGHGKATTNSAKAIARFRERGVAVTELAGKSAAESLALARESVAAGVEALVAAGGDGLISAVLQVAAGTEVPIGIIPGGTGNDLAREFGIPVDDPAAAADVIIEGKTKAIDLGRAGGTYFGTVLASGFDSRVTDRANSMSWPKGKSRYNIAMLAELATLRTVPYRIELDDQVVEVDAILVAVGNTRSYGGGMLVVPGARTDDGMLDVTVIGGTSRFNLVRLMPTVYKGTHVDIDNVDTYRSRTVRLSAPDTTAYADGEPLGALPIDIEAVRDAVRLFIP</sequence>
<dbReference type="EMBL" id="VCQU01000002">
    <property type="protein sequence ID" value="NMN94566.1"/>
    <property type="molecule type" value="Genomic_DNA"/>
</dbReference>
<keyword evidence="5" id="KW-0479">Metal-binding</keyword>
<dbReference type="InterPro" id="IPR045540">
    <property type="entry name" value="YegS/DAGK_C"/>
</dbReference>
<gene>
    <name evidence="14" type="ORF">FGL95_05885</name>
</gene>
<dbReference type="GO" id="GO:0046872">
    <property type="term" value="F:metal ion binding"/>
    <property type="evidence" value="ECO:0007669"/>
    <property type="project" value="UniProtKB-KW"/>
</dbReference>
<keyword evidence="4" id="KW-0808">Transferase</keyword>
<dbReference type="InterPro" id="IPR050187">
    <property type="entry name" value="Lipid_Phosphate_FormReg"/>
</dbReference>
<keyword evidence="15" id="KW-1185">Reference proteome</keyword>
<protein>
    <submittedName>
        <fullName evidence="14">Diacylglycerol kinase</fullName>
    </submittedName>
</protein>
<dbReference type="Gene3D" id="2.60.200.40">
    <property type="match status" value="1"/>
</dbReference>
<evidence type="ECO:0000256" key="4">
    <source>
        <dbReference type="ARBA" id="ARBA00022679"/>
    </source>
</evidence>
<evidence type="ECO:0000256" key="2">
    <source>
        <dbReference type="ARBA" id="ARBA00005983"/>
    </source>
</evidence>